<dbReference type="EMBL" id="MQSV01000003">
    <property type="protein sequence ID" value="OKL47833.1"/>
    <property type="molecule type" value="Genomic_DNA"/>
</dbReference>
<organism evidence="2 3">
    <name type="scientific">Boudabousia liubingyangii</name>
    <dbReference type="NCBI Taxonomy" id="1921764"/>
    <lineage>
        <taxon>Bacteria</taxon>
        <taxon>Bacillati</taxon>
        <taxon>Actinomycetota</taxon>
        <taxon>Actinomycetes</taxon>
        <taxon>Actinomycetales</taxon>
        <taxon>Actinomycetaceae</taxon>
        <taxon>Boudabousia</taxon>
    </lineage>
</organism>
<keyword evidence="3" id="KW-1185">Reference proteome</keyword>
<dbReference type="Proteomes" id="UP000186785">
    <property type="component" value="Unassembled WGS sequence"/>
</dbReference>
<protein>
    <recommendedName>
        <fullName evidence="4">DUF2700 domain-containing protein</fullName>
    </recommendedName>
</protein>
<keyword evidence="1" id="KW-0472">Membrane</keyword>
<dbReference type="STRING" id="1921764.BSR28_06770"/>
<feature type="transmembrane region" description="Helical" evidence="1">
    <location>
        <begin position="69"/>
        <end position="85"/>
    </location>
</feature>
<keyword evidence="1" id="KW-1133">Transmembrane helix</keyword>
<name>A0A1Q5PLB3_9ACTO</name>
<evidence type="ECO:0000256" key="1">
    <source>
        <dbReference type="SAM" id="Phobius"/>
    </source>
</evidence>
<reference evidence="2 3" key="1">
    <citation type="submission" date="2016-11" db="EMBL/GenBank/DDBJ databases">
        <title>Actinomyces gypaetusis sp. nov. isolated from the vulture Gypaetus barbatus in Qinghai Tibet Plateau China.</title>
        <authorList>
            <person name="Meng X."/>
        </authorList>
    </citation>
    <scope>NUCLEOTIDE SEQUENCE [LARGE SCALE GENOMIC DNA]</scope>
    <source>
        <strain evidence="2 3">VUL4_2</strain>
    </source>
</reference>
<evidence type="ECO:0000313" key="3">
    <source>
        <dbReference type="Proteomes" id="UP000186785"/>
    </source>
</evidence>
<dbReference type="Pfam" id="PF05106">
    <property type="entry name" value="Phage_holin_3_1"/>
    <property type="match status" value="1"/>
</dbReference>
<gene>
    <name evidence="2" type="ORF">BSR29_04895</name>
</gene>
<feature type="transmembrane region" description="Helical" evidence="1">
    <location>
        <begin position="45"/>
        <end position="63"/>
    </location>
</feature>
<accession>A0A1Q5PLB3</accession>
<keyword evidence="1" id="KW-0812">Transmembrane</keyword>
<dbReference type="InterPro" id="IPR006481">
    <property type="entry name" value="Phage_lambda_GpS_holin"/>
</dbReference>
<comment type="caution">
    <text evidence="2">The sequence shown here is derived from an EMBL/GenBank/DDBJ whole genome shotgun (WGS) entry which is preliminary data.</text>
</comment>
<dbReference type="AlphaFoldDB" id="A0A1Q5PLB3"/>
<evidence type="ECO:0008006" key="4">
    <source>
        <dbReference type="Google" id="ProtNLM"/>
    </source>
</evidence>
<feature type="transmembrane region" description="Helical" evidence="1">
    <location>
        <begin position="12"/>
        <end position="33"/>
    </location>
</feature>
<sequence length="90" mass="9755">MTATIIEVAMDYFKVLLPIIITAVLAVAAVFIVKKYADKDPEKTYMIEGLILGMMFGAGIAVSFEHLSFGTPVGVVLGMTIGFLIDKKKK</sequence>
<evidence type="ECO:0000313" key="2">
    <source>
        <dbReference type="EMBL" id="OKL47833.1"/>
    </source>
</evidence>
<proteinExistence type="predicted"/>